<dbReference type="RefSeq" id="WP_145053892.1">
    <property type="nucleotide sequence ID" value="NZ_CP036433.1"/>
</dbReference>
<sequence length="402" mass="42363">MTSLESTPEPDLSRAFDLVMEMMAIPGKSCEEGAIADWVEQRLLAAGALPEQIVRDTAHTRTPTPGQSGNLLLRLEGTVSGPRRLLSAHLDTVPICVGSQPLAEGEMVRSANPQTGLGADNRSGSAVILAAALEILERGLPHPPLTFCWFVQEEIGLQGVRCMDVPLLQGPRLAFNWDGGAAAKLTIGATGGYRILIEIEGLASHAGGAPERGVSAIAIAGLAIADLHRQGWHGLISKDGSLGTSNIGFIHGGEATNVVTDHVTLKAEARSHDPEFRQQIVDAIESAFRRAVEEVASDSGVKGSVRFEGRLDYDSFKLPATEPCVEAAVSVLRELGESPQLAIANGGLDANWLTKHGIPAVSLGSGQIGQHTVAEALDLEQFRLACRTALRLATGAGVWLLA</sequence>
<gene>
    <name evidence="5" type="primary">pepT_2</name>
    <name evidence="5" type="ORF">Pla8534_29330</name>
</gene>
<comment type="cofactor">
    <cofactor evidence="1">
        <name>Zn(2+)</name>
        <dbReference type="ChEBI" id="CHEBI:29105"/>
    </cofactor>
</comment>
<dbReference type="InterPro" id="IPR002933">
    <property type="entry name" value="Peptidase_M20"/>
</dbReference>
<dbReference type="EC" id="3.4.11.4" evidence="5"/>
<accession>A0A518DTF0</accession>
<keyword evidence="2 5" id="KW-0378">Hydrolase</keyword>
<dbReference type="GO" id="GO:0045148">
    <property type="term" value="F:tripeptide aminopeptidase activity"/>
    <property type="evidence" value="ECO:0007669"/>
    <property type="project" value="UniProtKB-EC"/>
</dbReference>
<protein>
    <submittedName>
        <fullName evidence="5">Peptidase T</fullName>
        <ecNumber evidence="5">3.4.11.4</ecNumber>
    </submittedName>
</protein>
<dbReference type="OrthoDB" id="9804934at2"/>
<keyword evidence="6" id="KW-1185">Reference proteome</keyword>
<dbReference type="InterPro" id="IPR036264">
    <property type="entry name" value="Bact_exopeptidase_dim_dom"/>
</dbReference>
<dbReference type="SUPFAM" id="SSF53187">
    <property type="entry name" value="Zn-dependent exopeptidases"/>
    <property type="match status" value="1"/>
</dbReference>
<evidence type="ECO:0000256" key="1">
    <source>
        <dbReference type="ARBA" id="ARBA00001947"/>
    </source>
</evidence>
<evidence type="ECO:0000256" key="3">
    <source>
        <dbReference type="ARBA" id="ARBA00022833"/>
    </source>
</evidence>
<dbReference type="PANTHER" id="PTHR42994">
    <property type="entry name" value="PEPTIDASE T"/>
    <property type="match status" value="1"/>
</dbReference>
<dbReference type="PANTHER" id="PTHR42994:SF2">
    <property type="entry name" value="PEPTIDASE"/>
    <property type="match status" value="1"/>
</dbReference>
<evidence type="ECO:0000259" key="4">
    <source>
        <dbReference type="Pfam" id="PF07687"/>
    </source>
</evidence>
<reference evidence="5 6" key="1">
    <citation type="submission" date="2019-02" db="EMBL/GenBank/DDBJ databases">
        <title>Deep-cultivation of Planctomycetes and their phenomic and genomic characterization uncovers novel biology.</title>
        <authorList>
            <person name="Wiegand S."/>
            <person name="Jogler M."/>
            <person name="Boedeker C."/>
            <person name="Pinto D."/>
            <person name="Vollmers J."/>
            <person name="Rivas-Marin E."/>
            <person name="Kohn T."/>
            <person name="Peeters S.H."/>
            <person name="Heuer A."/>
            <person name="Rast P."/>
            <person name="Oberbeckmann S."/>
            <person name="Bunk B."/>
            <person name="Jeske O."/>
            <person name="Meyerdierks A."/>
            <person name="Storesund J.E."/>
            <person name="Kallscheuer N."/>
            <person name="Luecker S."/>
            <person name="Lage O.M."/>
            <person name="Pohl T."/>
            <person name="Merkel B.J."/>
            <person name="Hornburger P."/>
            <person name="Mueller R.-W."/>
            <person name="Bruemmer F."/>
            <person name="Labrenz M."/>
            <person name="Spormann A.M."/>
            <person name="Op den Camp H."/>
            <person name="Overmann J."/>
            <person name="Amann R."/>
            <person name="Jetten M.S.M."/>
            <person name="Mascher T."/>
            <person name="Medema M.H."/>
            <person name="Devos D.P."/>
            <person name="Kaster A.-K."/>
            <person name="Ovreas L."/>
            <person name="Rohde M."/>
            <person name="Galperin M.Y."/>
            <person name="Jogler C."/>
        </authorList>
    </citation>
    <scope>NUCLEOTIDE SEQUENCE [LARGE SCALE GENOMIC DNA]</scope>
    <source>
        <strain evidence="5 6">Pla85_3_4</strain>
    </source>
</reference>
<dbReference type="AlphaFoldDB" id="A0A518DTF0"/>
<name>A0A518DTF0_9BACT</name>
<feature type="domain" description="Peptidase M20 dimerisation" evidence="4">
    <location>
        <begin position="195"/>
        <end position="293"/>
    </location>
</feature>
<keyword evidence="5" id="KW-0645">Protease</keyword>
<evidence type="ECO:0000313" key="6">
    <source>
        <dbReference type="Proteomes" id="UP000317648"/>
    </source>
</evidence>
<dbReference type="Gene3D" id="3.30.70.360">
    <property type="match status" value="1"/>
</dbReference>
<dbReference type="Pfam" id="PF07687">
    <property type="entry name" value="M20_dimer"/>
    <property type="match status" value="1"/>
</dbReference>
<proteinExistence type="predicted"/>
<organism evidence="5 6">
    <name type="scientific">Lignipirellula cremea</name>
    <dbReference type="NCBI Taxonomy" id="2528010"/>
    <lineage>
        <taxon>Bacteria</taxon>
        <taxon>Pseudomonadati</taxon>
        <taxon>Planctomycetota</taxon>
        <taxon>Planctomycetia</taxon>
        <taxon>Pirellulales</taxon>
        <taxon>Pirellulaceae</taxon>
        <taxon>Lignipirellula</taxon>
    </lineage>
</organism>
<dbReference type="Gene3D" id="3.40.630.10">
    <property type="entry name" value="Zn peptidases"/>
    <property type="match status" value="1"/>
</dbReference>
<dbReference type="SUPFAM" id="SSF55031">
    <property type="entry name" value="Bacterial exopeptidase dimerisation domain"/>
    <property type="match status" value="1"/>
</dbReference>
<keyword evidence="3" id="KW-0862">Zinc</keyword>
<evidence type="ECO:0000256" key="2">
    <source>
        <dbReference type="ARBA" id="ARBA00022801"/>
    </source>
</evidence>
<dbReference type="Proteomes" id="UP000317648">
    <property type="component" value="Chromosome"/>
</dbReference>
<dbReference type="EMBL" id="CP036433">
    <property type="protein sequence ID" value="QDU95121.1"/>
    <property type="molecule type" value="Genomic_DNA"/>
</dbReference>
<dbReference type="Pfam" id="PF01546">
    <property type="entry name" value="Peptidase_M20"/>
    <property type="match status" value="1"/>
</dbReference>
<dbReference type="KEGG" id="lcre:Pla8534_29330"/>
<evidence type="ECO:0000313" key="5">
    <source>
        <dbReference type="EMBL" id="QDU95121.1"/>
    </source>
</evidence>
<keyword evidence="5" id="KW-0031">Aminopeptidase</keyword>
<dbReference type="InterPro" id="IPR011650">
    <property type="entry name" value="Peptidase_M20_dimer"/>
</dbReference>